<evidence type="ECO:0008006" key="3">
    <source>
        <dbReference type="Google" id="ProtNLM"/>
    </source>
</evidence>
<protein>
    <recommendedName>
        <fullName evidence="3">DUF2958 domain-containing protein</fullName>
    </recommendedName>
</protein>
<proteinExistence type="predicted"/>
<name>A0A1I4FZG1_9FIRM</name>
<keyword evidence="2" id="KW-1185">Reference proteome</keyword>
<dbReference type="OrthoDB" id="9815272at2"/>
<accession>A0A1I4FZG1</accession>
<dbReference type="Proteomes" id="UP000199006">
    <property type="component" value="Unassembled WGS sequence"/>
</dbReference>
<dbReference type="EMBL" id="FOTI01000004">
    <property type="protein sequence ID" value="SFL22700.1"/>
    <property type="molecule type" value="Genomic_DNA"/>
</dbReference>
<dbReference type="InterPro" id="IPR021341">
    <property type="entry name" value="DUF2958"/>
</dbReference>
<dbReference type="AlphaFoldDB" id="A0A1I4FZG1"/>
<organism evidence="1 2">
    <name type="scientific">Halanaerobium salsuginis</name>
    <dbReference type="NCBI Taxonomy" id="29563"/>
    <lineage>
        <taxon>Bacteria</taxon>
        <taxon>Bacillati</taxon>
        <taxon>Bacillota</taxon>
        <taxon>Clostridia</taxon>
        <taxon>Halanaerobiales</taxon>
        <taxon>Halanaerobiaceae</taxon>
        <taxon>Halanaerobium</taxon>
    </lineage>
</organism>
<gene>
    <name evidence="1" type="ORF">SAMN02983006_00547</name>
</gene>
<evidence type="ECO:0000313" key="2">
    <source>
        <dbReference type="Proteomes" id="UP000199006"/>
    </source>
</evidence>
<dbReference type="STRING" id="29563.SAMN02983006_00547"/>
<reference evidence="1 2" key="1">
    <citation type="submission" date="2016-10" db="EMBL/GenBank/DDBJ databases">
        <authorList>
            <person name="de Groot N.N."/>
        </authorList>
    </citation>
    <scope>NUCLEOTIDE SEQUENCE [LARGE SCALE GENOMIC DNA]</scope>
    <source>
        <strain evidence="1 2">ATCC 51327</strain>
    </source>
</reference>
<dbReference type="Pfam" id="PF11171">
    <property type="entry name" value="DUF2958"/>
    <property type="match status" value="1"/>
</dbReference>
<evidence type="ECO:0000313" key="1">
    <source>
        <dbReference type="EMBL" id="SFL22700.1"/>
    </source>
</evidence>
<dbReference type="RefSeq" id="WP_089859298.1">
    <property type="nucleotide sequence ID" value="NZ_FOTI01000004.1"/>
</dbReference>
<sequence length="102" mass="12291">MKLLTEELKKQLPTLSEIDEDPLVYIKYFHPLSSWSWYVCAFDPEREVFTGLVDGFEVEWGDFSLREMEEVEVMGLCIERDLHFNKIRLSELKKSINRYKRR</sequence>